<sequence length="62" mass="7117">MEEEMLKKDGVAILIVMVFIALLGLFGYWYGLFKQDDIITNEVYFEHVPAEPVPLLRTTTTP</sequence>
<name>A0A1F6MC07_9BACT</name>
<dbReference type="AlphaFoldDB" id="A0A1F6MC07"/>
<dbReference type="Proteomes" id="UP000176413">
    <property type="component" value="Unassembled WGS sequence"/>
</dbReference>
<keyword evidence="1" id="KW-0472">Membrane</keyword>
<evidence type="ECO:0000313" key="2">
    <source>
        <dbReference type="EMBL" id="OGH69192.1"/>
    </source>
</evidence>
<proteinExistence type="predicted"/>
<keyword evidence="1" id="KW-1133">Transmembrane helix</keyword>
<comment type="caution">
    <text evidence="2">The sequence shown here is derived from an EMBL/GenBank/DDBJ whole genome shotgun (WGS) entry which is preliminary data.</text>
</comment>
<dbReference type="EMBL" id="MFQA01000012">
    <property type="protein sequence ID" value="OGH69192.1"/>
    <property type="molecule type" value="Genomic_DNA"/>
</dbReference>
<accession>A0A1F6MC07</accession>
<evidence type="ECO:0000256" key="1">
    <source>
        <dbReference type="SAM" id="Phobius"/>
    </source>
</evidence>
<feature type="transmembrane region" description="Helical" evidence="1">
    <location>
        <begin position="12"/>
        <end position="31"/>
    </location>
</feature>
<reference evidence="2 3" key="1">
    <citation type="journal article" date="2016" name="Nat. Commun.">
        <title>Thousands of microbial genomes shed light on interconnected biogeochemical processes in an aquifer system.</title>
        <authorList>
            <person name="Anantharaman K."/>
            <person name="Brown C.T."/>
            <person name="Hug L.A."/>
            <person name="Sharon I."/>
            <person name="Castelle C.J."/>
            <person name="Probst A.J."/>
            <person name="Thomas B.C."/>
            <person name="Singh A."/>
            <person name="Wilkins M.J."/>
            <person name="Karaoz U."/>
            <person name="Brodie E.L."/>
            <person name="Williams K.H."/>
            <person name="Hubbard S.S."/>
            <person name="Banfield J.F."/>
        </authorList>
    </citation>
    <scope>NUCLEOTIDE SEQUENCE [LARGE SCALE GENOMIC DNA]</scope>
</reference>
<organism evidence="2 3">
    <name type="scientific">Candidatus Magasanikbacteria bacterium RIFCSPHIGHO2_02_FULL_45_10</name>
    <dbReference type="NCBI Taxonomy" id="1798679"/>
    <lineage>
        <taxon>Bacteria</taxon>
        <taxon>Candidatus Magasanikiibacteriota</taxon>
    </lineage>
</organism>
<keyword evidence="1" id="KW-0812">Transmembrane</keyword>
<protein>
    <submittedName>
        <fullName evidence="2">Uncharacterized protein</fullName>
    </submittedName>
</protein>
<gene>
    <name evidence="2" type="ORF">A3D53_01855</name>
</gene>
<evidence type="ECO:0000313" key="3">
    <source>
        <dbReference type="Proteomes" id="UP000176413"/>
    </source>
</evidence>